<dbReference type="InterPro" id="IPR002036">
    <property type="entry name" value="YbeY"/>
</dbReference>
<keyword evidence="4 7" id="KW-0255">Endonuclease</keyword>
<accession>A0A5C7EFF6</accession>
<proteinExistence type="inferred from homology"/>
<comment type="cofactor">
    <cofactor evidence="7">
        <name>Zn(2+)</name>
        <dbReference type="ChEBI" id="CHEBI:29105"/>
    </cofactor>
    <text evidence="7">Binds 1 zinc ion.</text>
</comment>
<dbReference type="Gene3D" id="3.40.390.30">
    <property type="entry name" value="Metalloproteases ('zincins'), catalytic domain"/>
    <property type="match status" value="1"/>
</dbReference>
<evidence type="ECO:0000256" key="6">
    <source>
        <dbReference type="ARBA" id="ARBA00022833"/>
    </source>
</evidence>
<comment type="function">
    <text evidence="7">Single strand-specific metallo-endoribonuclease involved in late-stage 70S ribosome quality control and in maturation of the 3' terminus of the 16S rRNA.</text>
</comment>
<evidence type="ECO:0000256" key="3">
    <source>
        <dbReference type="ARBA" id="ARBA00022723"/>
    </source>
</evidence>
<dbReference type="PANTHER" id="PTHR46986">
    <property type="entry name" value="ENDORIBONUCLEASE YBEY, CHLOROPLASTIC"/>
    <property type="match status" value="1"/>
</dbReference>
<evidence type="ECO:0000313" key="8">
    <source>
        <dbReference type="EMBL" id="TXF10623.1"/>
    </source>
</evidence>
<sequence length="170" mass="19255">MPSGSRRPKRFSLCVQYATAVQGVPSRSQFRRWVGKALQRRAAVVIRVVDEREARALNQRFRGRNYATNVLTFPYPELKPLAGDIVLCAPVVEREAREAGKPLMAHYAHLTIHGVLHLQGHDHQEDQAAAKMEGLESRIMRALGYADPYAARAPTHDRERVHGEIDGRRR</sequence>
<dbReference type="HAMAP" id="MF_00009">
    <property type="entry name" value="Endoribonucl_YbeY"/>
    <property type="match status" value="1"/>
</dbReference>
<dbReference type="Proteomes" id="UP000321201">
    <property type="component" value="Unassembled WGS sequence"/>
</dbReference>
<feature type="binding site" evidence="7">
    <location>
        <position position="113"/>
    </location>
    <ligand>
        <name>Zn(2+)</name>
        <dbReference type="ChEBI" id="CHEBI:29105"/>
        <note>catalytic</note>
    </ligand>
</feature>
<dbReference type="GO" id="GO:0005737">
    <property type="term" value="C:cytoplasm"/>
    <property type="evidence" value="ECO:0007669"/>
    <property type="project" value="UniProtKB-SubCell"/>
</dbReference>
<dbReference type="EMBL" id="VPFL01000025">
    <property type="protein sequence ID" value="TXF10623.1"/>
    <property type="molecule type" value="Genomic_DNA"/>
</dbReference>
<dbReference type="InterPro" id="IPR023091">
    <property type="entry name" value="MetalPrtase_cat_dom_sf_prd"/>
</dbReference>
<dbReference type="InterPro" id="IPR020549">
    <property type="entry name" value="YbeY_CS"/>
</dbReference>
<dbReference type="EC" id="3.1.-.-" evidence="7"/>
<dbReference type="PANTHER" id="PTHR46986:SF1">
    <property type="entry name" value="ENDORIBONUCLEASE YBEY, CHLOROPLASTIC"/>
    <property type="match status" value="1"/>
</dbReference>
<dbReference type="PROSITE" id="PS01306">
    <property type="entry name" value="UPF0054"/>
    <property type="match status" value="1"/>
</dbReference>
<comment type="subcellular location">
    <subcellularLocation>
        <location evidence="7">Cytoplasm</location>
    </subcellularLocation>
</comment>
<keyword evidence="3 7" id="KW-0479">Metal-binding</keyword>
<dbReference type="GO" id="GO:0004521">
    <property type="term" value="F:RNA endonuclease activity"/>
    <property type="evidence" value="ECO:0007669"/>
    <property type="project" value="UniProtKB-UniRule"/>
</dbReference>
<dbReference type="FunCoup" id="A0A5C7EFF6">
    <property type="interactions" value="244"/>
</dbReference>
<keyword evidence="2 7" id="KW-0540">Nuclease</keyword>
<reference evidence="8 9" key="1">
    <citation type="submission" date="2019-08" db="EMBL/GenBank/DDBJ databases">
        <title>Pelomicrobium methylotrophicum gen. nov., sp. nov. a moderately thermophilic, facultatively anaerobic, lithoautotrophic and methylotrophic bacterium isolated from a terrestrial mud volcano.</title>
        <authorList>
            <person name="Slobodkina G.B."/>
            <person name="Merkel A.Y."/>
            <person name="Slobodkin A.I."/>
        </authorList>
    </citation>
    <scope>NUCLEOTIDE SEQUENCE [LARGE SCALE GENOMIC DNA]</scope>
    <source>
        <strain evidence="8 9">SM250</strain>
    </source>
</reference>
<organism evidence="8 9">
    <name type="scientific">Pelomicrobium methylotrophicum</name>
    <dbReference type="NCBI Taxonomy" id="2602750"/>
    <lineage>
        <taxon>Bacteria</taxon>
        <taxon>Pseudomonadati</taxon>
        <taxon>Pseudomonadota</taxon>
        <taxon>Hydrogenophilia</taxon>
        <taxon>Hydrogenophilia incertae sedis</taxon>
        <taxon>Pelomicrobium</taxon>
    </lineage>
</organism>
<evidence type="ECO:0000313" key="9">
    <source>
        <dbReference type="Proteomes" id="UP000321201"/>
    </source>
</evidence>
<dbReference type="Pfam" id="PF02130">
    <property type="entry name" value="YbeY"/>
    <property type="match status" value="1"/>
</dbReference>
<keyword evidence="7" id="KW-0690">Ribosome biogenesis</keyword>
<protein>
    <recommendedName>
        <fullName evidence="7">Endoribonuclease YbeY</fullName>
        <ecNumber evidence="7">3.1.-.-</ecNumber>
    </recommendedName>
</protein>
<evidence type="ECO:0000256" key="5">
    <source>
        <dbReference type="ARBA" id="ARBA00022801"/>
    </source>
</evidence>
<evidence type="ECO:0000256" key="1">
    <source>
        <dbReference type="ARBA" id="ARBA00010875"/>
    </source>
</evidence>
<evidence type="ECO:0000256" key="4">
    <source>
        <dbReference type="ARBA" id="ARBA00022759"/>
    </source>
</evidence>
<dbReference type="GO" id="GO:0008270">
    <property type="term" value="F:zinc ion binding"/>
    <property type="evidence" value="ECO:0007669"/>
    <property type="project" value="UniProtKB-UniRule"/>
</dbReference>
<comment type="similarity">
    <text evidence="1 7">Belongs to the endoribonuclease YbeY family.</text>
</comment>
<dbReference type="NCBIfam" id="TIGR00043">
    <property type="entry name" value="rRNA maturation RNase YbeY"/>
    <property type="match status" value="1"/>
</dbReference>
<keyword evidence="7" id="KW-0963">Cytoplasm</keyword>
<keyword evidence="7" id="KW-0698">rRNA processing</keyword>
<dbReference type="AlphaFoldDB" id="A0A5C7EFF6"/>
<comment type="caution">
    <text evidence="8">The sequence shown here is derived from an EMBL/GenBank/DDBJ whole genome shotgun (WGS) entry which is preliminary data.</text>
</comment>
<dbReference type="OrthoDB" id="9807740at2"/>
<dbReference type="GO" id="GO:0006364">
    <property type="term" value="P:rRNA processing"/>
    <property type="evidence" value="ECO:0007669"/>
    <property type="project" value="UniProtKB-UniRule"/>
</dbReference>
<name>A0A5C7EFF6_9PROT</name>
<feature type="binding site" evidence="7">
    <location>
        <position position="123"/>
    </location>
    <ligand>
        <name>Zn(2+)</name>
        <dbReference type="ChEBI" id="CHEBI:29105"/>
        <note>catalytic</note>
    </ligand>
</feature>
<evidence type="ECO:0000256" key="7">
    <source>
        <dbReference type="HAMAP-Rule" id="MF_00009"/>
    </source>
</evidence>
<gene>
    <name evidence="7 8" type="primary">ybeY</name>
    <name evidence="8" type="ORF">FR698_14340</name>
</gene>
<feature type="binding site" evidence="7">
    <location>
        <position position="117"/>
    </location>
    <ligand>
        <name>Zn(2+)</name>
        <dbReference type="ChEBI" id="CHEBI:29105"/>
        <note>catalytic</note>
    </ligand>
</feature>
<dbReference type="InParanoid" id="A0A5C7EFF6"/>
<evidence type="ECO:0000256" key="2">
    <source>
        <dbReference type="ARBA" id="ARBA00022722"/>
    </source>
</evidence>
<keyword evidence="5 7" id="KW-0378">Hydrolase</keyword>
<keyword evidence="9" id="KW-1185">Reference proteome</keyword>
<dbReference type="GO" id="GO:0004222">
    <property type="term" value="F:metalloendopeptidase activity"/>
    <property type="evidence" value="ECO:0007669"/>
    <property type="project" value="InterPro"/>
</dbReference>
<dbReference type="SUPFAM" id="SSF55486">
    <property type="entry name" value="Metalloproteases ('zincins'), catalytic domain"/>
    <property type="match status" value="1"/>
</dbReference>
<keyword evidence="6 7" id="KW-0862">Zinc</keyword>